<sequence length="335" mass="35973">MQDEMSKASAWLKPDPYIIAILLMVVLASLLPVRGEAAIWFSWLTKAAIALLFFLHGARLPREHVIAGLVHWRLHLLVLGSTFLLFPLLGLGLVQLPTWLLPEQLAAGVLYLCLLPSTVQSSIAFTSQARGNVAAAVVAASTSNLIGVVLTPLLVGLFLHTTTGGISLKAIQDVAVQILLPFTVGQLVRPWVQGWVQRHAKLVSYTDRGSILMVVYGAFSAAVVGGLWKQVSALELTVLLVICVVLLAVVLVVTRQAARLMKFSKEDEIVVVFCGSKKGLATGVPMASILFPAATVGFIVLPVMLFHQIQLMACAVIAQRYGARPGDQAETRSAS</sequence>
<evidence type="ECO:0000313" key="3">
    <source>
        <dbReference type="Proteomes" id="UP000228945"/>
    </source>
</evidence>
<evidence type="ECO:0000313" key="2">
    <source>
        <dbReference type="EMBL" id="ATQ43269.1"/>
    </source>
</evidence>
<name>A0A2D2AZ20_9CAUL</name>
<feature type="transmembrane region" description="Helical" evidence="1">
    <location>
        <begin position="12"/>
        <end position="31"/>
    </location>
</feature>
<feature type="transmembrane region" description="Helical" evidence="1">
    <location>
        <begin position="234"/>
        <end position="254"/>
    </location>
</feature>
<dbReference type="Proteomes" id="UP000228945">
    <property type="component" value="Chromosome"/>
</dbReference>
<feature type="transmembrane region" description="Helical" evidence="1">
    <location>
        <begin position="209"/>
        <end position="228"/>
    </location>
</feature>
<feature type="transmembrane region" description="Helical" evidence="1">
    <location>
        <begin position="133"/>
        <end position="158"/>
    </location>
</feature>
<keyword evidence="1" id="KW-0472">Membrane</keyword>
<feature type="transmembrane region" description="Helical" evidence="1">
    <location>
        <begin position="76"/>
        <end position="99"/>
    </location>
</feature>
<evidence type="ECO:0000256" key="1">
    <source>
        <dbReference type="SAM" id="Phobius"/>
    </source>
</evidence>
<accession>A0A2D2AZ20</accession>
<dbReference type="PANTHER" id="PTHR18640">
    <property type="entry name" value="SOLUTE CARRIER FAMILY 10 MEMBER 7"/>
    <property type="match status" value="1"/>
</dbReference>
<dbReference type="PANTHER" id="PTHR18640:SF5">
    <property type="entry name" value="SODIUM_BILE ACID COTRANSPORTER 7"/>
    <property type="match status" value="1"/>
</dbReference>
<feature type="transmembrane region" description="Helical" evidence="1">
    <location>
        <begin position="105"/>
        <end position="126"/>
    </location>
</feature>
<dbReference type="Pfam" id="PF13593">
    <property type="entry name" value="SBF_like"/>
    <property type="match status" value="1"/>
</dbReference>
<dbReference type="EMBL" id="CP024201">
    <property type="protein sequence ID" value="ATQ43269.1"/>
    <property type="molecule type" value="Genomic_DNA"/>
</dbReference>
<keyword evidence="3" id="KW-1185">Reference proteome</keyword>
<dbReference type="GO" id="GO:0005886">
    <property type="term" value="C:plasma membrane"/>
    <property type="evidence" value="ECO:0007669"/>
    <property type="project" value="TreeGrafter"/>
</dbReference>
<feature type="transmembrane region" description="Helical" evidence="1">
    <location>
        <begin position="37"/>
        <end position="55"/>
    </location>
</feature>
<dbReference type="PIRSF" id="PIRSF026166">
    <property type="entry name" value="UCP026166"/>
    <property type="match status" value="1"/>
</dbReference>
<dbReference type="Gene3D" id="1.20.1530.20">
    <property type="match status" value="1"/>
</dbReference>
<dbReference type="OrthoDB" id="9792271at2"/>
<dbReference type="AlphaFoldDB" id="A0A2D2AZ20"/>
<keyword evidence="1" id="KW-0812">Transmembrane</keyword>
<organism evidence="2 3">
    <name type="scientific">Caulobacter mirabilis</name>
    <dbReference type="NCBI Taxonomy" id="69666"/>
    <lineage>
        <taxon>Bacteria</taxon>
        <taxon>Pseudomonadati</taxon>
        <taxon>Pseudomonadota</taxon>
        <taxon>Alphaproteobacteria</taxon>
        <taxon>Caulobacterales</taxon>
        <taxon>Caulobacteraceae</taxon>
        <taxon>Caulobacter</taxon>
    </lineage>
</organism>
<protein>
    <submittedName>
        <fullName evidence="2">Bile acid:sodium symporter</fullName>
    </submittedName>
</protein>
<dbReference type="KEGG" id="cmb:CSW64_12995"/>
<proteinExistence type="predicted"/>
<dbReference type="InterPro" id="IPR016833">
    <property type="entry name" value="Put_Na-Bile_cotransptr"/>
</dbReference>
<feature type="transmembrane region" description="Helical" evidence="1">
    <location>
        <begin position="170"/>
        <end position="188"/>
    </location>
</feature>
<reference evidence="2 3" key="1">
    <citation type="submission" date="2017-10" db="EMBL/GenBank/DDBJ databases">
        <title>Genome sequence of Caulobacter mirabilis FWC38.</title>
        <authorList>
            <person name="Fiebig A."/>
            <person name="Crosson S."/>
        </authorList>
    </citation>
    <scope>NUCLEOTIDE SEQUENCE [LARGE SCALE GENOMIC DNA]</scope>
    <source>
        <strain evidence="2 3">FWC 38</strain>
    </source>
</reference>
<gene>
    <name evidence="2" type="ORF">CSW64_12995</name>
</gene>
<feature type="transmembrane region" description="Helical" evidence="1">
    <location>
        <begin position="286"/>
        <end position="306"/>
    </location>
</feature>
<keyword evidence="1" id="KW-1133">Transmembrane helix</keyword>
<dbReference type="InterPro" id="IPR038770">
    <property type="entry name" value="Na+/solute_symporter_sf"/>
</dbReference>